<dbReference type="PANTHER" id="PTHR30576">
    <property type="entry name" value="COLANIC BIOSYNTHESIS UDP-GLUCOSE LIPID CARRIER TRANSFERASE"/>
    <property type="match status" value="1"/>
</dbReference>
<dbReference type="GO" id="GO:0016020">
    <property type="term" value="C:membrane"/>
    <property type="evidence" value="ECO:0007669"/>
    <property type="project" value="UniProtKB-SubCell"/>
</dbReference>
<feature type="transmembrane region" description="Helical" evidence="7">
    <location>
        <begin position="34"/>
        <end position="53"/>
    </location>
</feature>
<dbReference type="RefSeq" id="WP_307905189.1">
    <property type="nucleotide sequence ID" value="NZ_AP027059.1"/>
</dbReference>
<feature type="transmembrane region" description="Helical" evidence="7">
    <location>
        <begin position="239"/>
        <end position="260"/>
    </location>
</feature>
<evidence type="ECO:0000256" key="5">
    <source>
        <dbReference type="ARBA" id="ARBA00022989"/>
    </source>
</evidence>
<name>A0AAU9DFT4_9FUSO</name>
<dbReference type="AlphaFoldDB" id="A0AAU9DFT4"/>
<dbReference type="NCBIfam" id="TIGR03025">
    <property type="entry name" value="EPS_sugtrans"/>
    <property type="match status" value="1"/>
</dbReference>
<evidence type="ECO:0000313" key="9">
    <source>
        <dbReference type="EMBL" id="BDU50257.1"/>
    </source>
</evidence>
<accession>A0AAU9DFT4</accession>
<dbReference type="Pfam" id="PF02397">
    <property type="entry name" value="Bac_transf"/>
    <property type="match status" value="1"/>
</dbReference>
<comment type="subcellular location">
    <subcellularLocation>
        <location evidence="1">Membrane</location>
        <topology evidence="1">Multi-pass membrane protein</topology>
    </subcellularLocation>
</comment>
<comment type="similarity">
    <text evidence="2">Belongs to the bacterial sugar transferase family.</text>
</comment>
<evidence type="ECO:0000256" key="2">
    <source>
        <dbReference type="ARBA" id="ARBA00006464"/>
    </source>
</evidence>
<gene>
    <name evidence="9" type="ORF">HLVA_08260</name>
</gene>
<keyword evidence="4 7" id="KW-0812">Transmembrane</keyword>
<keyword evidence="5 7" id="KW-1133">Transmembrane helix</keyword>
<reference evidence="9 10" key="1">
    <citation type="submission" date="2022-11" db="EMBL/GenBank/DDBJ databases">
        <title>Haliovirga abyssi gen. nov., sp. nov., a mesophilic fermentative bacterium isolated from the Iheya North hydrothermal field and the proposal of Haliovirgaceae fam. nov.</title>
        <authorList>
            <person name="Miyazaki U."/>
            <person name="Tame A."/>
            <person name="Miyazaki J."/>
            <person name="Takai K."/>
            <person name="Sawayama S."/>
            <person name="Kitajima M."/>
            <person name="Okamoto A."/>
            <person name="Nakagawa S."/>
        </authorList>
    </citation>
    <scope>NUCLEOTIDE SEQUENCE [LARGE SCALE GENOMIC DNA]</scope>
    <source>
        <strain evidence="9 10">IC12</strain>
    </source>
</reference>
<keyword evidence="10" id="KW-1185">Reference proteome</keyword>
<protein>
    <recommendedName>
        <fullName evidence="8">Bacterial sugar transferase domain-containing protein</fullName>
    </recommendedName>
</protein>
<evidence type="ECO:0000256" key="6">
    <source>
        <dbReference type="ARBA" id="ARBA00023136"/>
    </source>
</evidence>
<evidence type="ECO:0000256" key="7">
    <source>
        <dbReference type="SAM" id="Phobius"/>
    </source>
</evidence>
<feature type="domain" description="Bacterial sugar transferase" evidence="8">
    <location>
        <begin position="234"/>
        <end position="416"/>
    </location>
</feature>
<keyword evidence="3" id="KW-0808">Transferase</keyword>
<dbReference type="GO" id="GO:0016780">
    <property type="term" value="F:phosphotransferase activity, for other substituted phosphate groups"/>
    <property type="evidence" value="ECO:0007669"/>
    <property type="project" value="TreeGrafter"/>
</dbReference>
<feature type="transmembrane region" description="Helical" evidence="7">
    <location>
        <begin position="65"/>
        <end position="84"/>
    </location>
</feature>
<dbReference type="Proteomes" id="UP001321582">
    <property type="component" value="Chromosome"/>
</dbReference>
<organism evidence="9 10">
    <name type="scientific">Haliovirga abyssi</name>
    <dbReference type="NCBI Taxonomy" id="2996794"/>
    <lineage>
        <taxon>Bacteria</taxon>
        <taxon>Fusobacteriati</taxon>
        <taxon>Fusobacteriota</taxon>
        <taxon>Fusobacteriia</taxon>
        <taxon>Fusobacteriales</taxon>
        <taxon>Haliovirgaceae</taxon>
        <taxon>Haliovirga</taxon>
    </lineage>
</organism>
<dbReference type="KEGG" id="haby:HLVA_08260"/>
<dbReference type="InterPro" id="IPR017475">
    <property type="entry name" value="EPS_sugar_tfrase"/>
</dbReference>
<feature type="transmembrane region" description="Helical" evidence="7">
    <location>
        <begin position="7"/>
        <end position="28"/>
    </location>
</feature>
<keyword evidence="6 7" id="KW-0472">Membrane</keyword>
<evidence type="ECO:0000313" key="10">
    <source>
        <dbReference type="Proteomes" id="UP001321582"/>
    </source>
</evidence>
<feature type="transmembrane region" description="Helical" evidence="7">
    <location>
        <begin position="90"/>
        <end position="110"/>
    </location>
</feature>
<evidence type="ECO:0000256" key="4">
    <source>
        <dbReference type="ARBA" id="ARBA00022692"/>
    </source>
</evidence>
<evidence type="ECO:0000259" key="8">
    <source>
        <dbReference type="Pfam" id="PF02397"/>
    </source>
</evidence>
<proteinExistence type="inferred from homology"/>
<dbReference type="EMBL" id="AP027059">
    <property type="protein sequence ID" value="BDU50257.1"/>
    <property type="molecule type" value="Genomic_DNA"/>
</dbReference>
<evidence type="ECO:0000256" key="3">
    <source>
        <dbReference type="ARBA" id="ARBA00022679"/>
    </source>
</evidence>
<dbReference type="InterPro" id="IPR003362">
    <property type="entry name" value="Bact_transf"/>
</dbReference>
<dbReference type="PANTHER" id="PTHR30576:SF0">
    <property type="entry name" value="UNDECAPRENYL-PHOSPHATE N-ACETYLGALACTOSAMINYL 1-PHOSPHATE TRANSFERASE-RELATED"/>
    <property type="match status" value="1"/>
</dbReference>
<evidence type="ECO:0000256" key="1">
    <source>
        <dbReference type="ARBA" id="ARBA00004141"/>
    </source>
</evidence>
<sequence>MGYIKKKIISFSFIVLNILFYIICSMILNIKFNFNFTIFSIILFTIFFLGNIYDFQDNKYKTKMFFTSSVINLSLSLLIISYGLKNIAILVLFEYIFQNIIKFIILNFMIKTENILVLGEKNINYEIIKELAIKNGRYITKGMVEIKNNKLKNLEEKIKKDDIDILILNLQKPIAEDILGELLKIKMSGIKLYDFLNFYEAIEEKVPVKAINEEWFLFGEGFDIIHNGFNQRLKRVLDIIMSLIIFIPAFPIMIIAAIIVKIESKGPIFFVQERIGMGNKPFKIIKFRSMKADAEKEGPQWAKKKDDRVTKFGKIMRKTRIDELPQLINVMNGEMTFIGPRPERQHFIDVLENTIPFYNIRHSVKPGLTGWAQVNYSYGASIEDAFEKLQYDLYYIKHQSLVLDISIFFKTVKTVIFGRGQ</sequence>